<dbReference type="InterPro" id="IPR035994">
    <property type="entry name" value="Nucleoside_phosphorylase_sf"/>
</dbReference>
<organism evidence="8 9">
    <name type="scientific">Alkalispirochaeta sphaeroplastigenens</name>
    <dbReference type="NCBI Taxonomy" id="1187066"/>
    <lineage>
        <taxon>Bacteria</taxon>
        <taxon>Pseudomonadati</taxon>
        <taxon>Spirochaetota</taxon>
        <taxon>Spirochaetia</taxon>
        <taxon>Spirochaetales</taxon>
        <taxon>Spirochaetaceae</taxon>
        <taxon>Alkalispirochaeta</taxon>
    </lineage>
</organism>
<dbReference type="InterPro" id="IPR000845">
    <property type="entry name" value="Nucleoside_phosphorylase_d"/>
</dbReference>
<comment type="function">
    <text evidence="5">The purine nucleoside phosphorylases catalyze the phosphorolytic breakdown of the N-glycosidic bond in the beta-(deoxy)ribonucleoside molecules, with the formation of the corresponding free purine bases and pentose-1-phosphate.</text>
</comment>
<dbReference type="GO" id="GO:0004731">
    <property type="term" value="F:purine-nucleoside phosphorylase activity"/>
    <property type="evidence" value="ECO:0007669"/>
    <property type="project" value="UniProtKB-EC"/>
</dbReference>
<dbReference type="NCBIfam" id="TIGR01700">
    <property type="entry name" value="PNPH"/>
    <property type="match status" value="1"/>
</dbReference>
<dbReference type="AlphaFoldDB" id="A0A2S4JUD9"/>
<name>A0A2S4JUD9_9SPIO</name>
<gene>
    <name evidence="8" type="ORF">AU468_05915</name>
</gene>
<reference evidence="9" key="1">
    <citation type="submission" date="2015-12" db="EMBL/GenBank/DDBJ databases">
        <authorList>
            <person name="Lodha T.D."/>
            <person name="Chintalapati S."/>
            <person name="Chintalapati V.R."/>
            <person name="Sravanthi T."/>
        </authorList>
    </citation>
    <scope>NUCLEOTIDE SEQUENCE [LARGE SCALE GENOMIC DNA]</scope>
    <source>
        <strain evidence="9">JC133</strain>
    </source>
</reference>
<comment type="similarity">
    <text evidence="2 5">Belongs to the PNP/MTAP phosphorylase family.</text>
</comment>
<dbReference type="GO" id="GO:0009116">
    <property type="term" value="P:nucleoside metabolic process"/>
    <property type="evidence" value="ECO:0007669"/>
    <property type="project" value="InterPro"/>
</dbReference>
<dbReference type="PIRSF" id="PIRSF000477">
    <property type="entry name" value="PurNPase"/>
    <property type="match status" value="1"/>
</dbReference>
<feature type="binding site" evidence="6">
    <location>
        <position position="191"/>
    </location>
    <ligand>
        <name>a purine D-ribonucleoside</name>
        <dbReference type="ChEBI" id="CHEBI:142355"/>
    </ligand>
</feature>
<evidence type="ECO:0000256" key="5">
    <source>
        <dbReference type="PIRNR" id="PIRNR000477"/>
    </source>
</evidence>
<keyword evidence="4 5" id="KW-0808">Transferase</keyword>
<keyword evidence="3 5" id="KW-0328">Glycosyltransferase</keyword>
<dbReference type="OrthoDB" id="1523230at2"/>
<evidence type="ECO:0000256" key="1">
    <source>
        <dbReference type="ARBA" id="ARBA00005058"/>
    </source>
</evidence>
<dbReference type="Pfam" id="PF01048">
    <property type="entry name" value="PNP_UDP_1"/>
    <property type="match status" value="1"/>
</dbReference>
<dbReference type="InterPro" id="IPR011268">
    <property type="entry name" value="Purine_phosphorylase"/>
</dbReference>
<dbReference type="NCBIfam" id="TIGR01697">
    <property type="entry name" value="PNPH-PUNA-XAPA"/>
    <property type="match status" value="1"/>
</dbReference>
<evidence type="ECO:0000313" key="8">
    <source>
        <dbReference type="EMBL" id="POR03110.1"/>
    </source>
</evidence>
<feature type="binding site" evidence="6">
    <location>
        <position position="111"/>
    </location>
    <ligand>
        <name>phosphate</name>
        <dbReference type="ChEBI" id="CHEBI:43474"/>
    </ligand>
</feature>
<proteinExistence type="inferred from homology"/>
<protein>
    <recommendedName>
        <fullName evidence="5">Purine nucleoside phosphorylase</fullName>
        <ecNumber evidence="5">2.4.2.1</ecNumber>
    </recommendedName>
    <alternativeName>
        <fullName evidence="5">Inosine-guanosine phosphorylase</fullName>
    </alternativeName>
</protein>
<dbReference type="Proteomes" id="UP000237350">
    <property type="component" value="Unassembled WGS sequence"/>
</dbReference>
<dbReference type="NCBIfam" id="NF006054">
    <property type="entry name" value="PRK08202.1"/>
    <property type="match status" value="1"/>
</dbReference>
<feature type="binding site" evidence="6">
    <location>
        <position position="28"/>
    </location>
    <ligand>
        <name>phosphate</name>
        <dbReference type="ChEBI" id="CHEBI:43474"/>
    </ligand>
</feature>
<dbReference type="EC" id="2.4.2.1" evidence="5"/>
<keyword evidence="9" id="KW-1185">Reference proteome</keyword>
<feature type="domain" description="Nucleoside phosphorylase" evidence="7">
    <location>
        <begin position="22"/>
        <end position="268"/>
    </location>
</feature>
<evidence type="ECO:0000259" key="7">
    <source>
        <dbReference type="Pfam" id="PF01048"/>
    </source>
</evidence>
<feature type="binding site" evidence="6">
    <location>
        <begin position="79"/>
        <end position="81"/>
    </location>
    <ligand>
        <name>phosphate</name>
        <dbReference type="ChEBI" id="CHEBI:43474"/>
    </ligand>
</feature>
<evidence type="ECO:0000256" key="2">
    <source>
        <dbReference type="ARBA" id="ARBA00006751"/>
    </source>
</evidence>
<dbReference type="CDD" id="cd09009">
    <property type="entry name" value="PNP-EcPNPII_like"/>
    <property type="match status" value="1"/>
</dbReference>
<feature type="binding site" evidence="6">
    <location>
        <position position="233"/>
    </location>
    <ligand>
        <name>a purine D-ribonucleoside</name>
        <dbReference type="ChEBI" id="CHEBI:142355"/>
    </ligand>
</feature>
<comment type="pathway">
    <text evidence="1 5">Purine metabolism; purine nucleoside salvage.</text>
</comment>
<dbReference type="PANTHER" id="PTHR11904">
    <property type="entry name" value="METHYLTHIOADENOSINE/PURINE NUCLEOSIDE PHOSPHORYLASE"/>
    <property type="match status" value="1"/>
</dbReference>
<evidence type="ECO:0000313" key="9">
    <source>
        <dbReference type="Proteomes" id="UP000237350"/>
    </source>
</evidence>
<dbReference type="UniPathway" id="UPA00606"/>
<comment type="caution">
    <text evidence="8">The sequence shown here is derived from an EMBL/GenBank/DDBJ whole genome shotgun (WGS) entry which is preliminary data.</text>
</comment>
<dbReference type="InterPro" id="IPR011270">
    <property type="entry name" value="Pur_Nuc_Pase_Ino/Guo-sp"/>
</dbReference>
<dbReference type="Gene3D" id="3.40.50.1580">
    <property type="entry name" value="Nucleoside phosphorylase domain"/>
    <property type="match status" value="1"/>
</dbReference>
<dbReference type="EMBL" id="LPWH01000055">
    <property type="protein sequence ID" value="POR03110.1"/>
    <property type="molecule type" value="Genomic_DNA"/>
</dbReference>
<evidence type="ECO:0000256" key="3">
    <source>
        <dbReference type="ARBA" id="ARBA00022676"/>
    </source>
</evidence>
<evidence type="ECO:0000256" key="6">
    <source>
        <dbReference type="PIRSR" id="PIRSR000477-2"/>
    </source>
</evidence>
<sequence length="279" mass="29965">MYEQLGETREWIQAQTDLVPSVGVVLGSGLGGLVGHLQVEREISYQDIPHFPVSTVAGHAGKLVFGSLGSTRIVAMQGRLHYYEGHPMRSLAYPIALMKMLGVKTLVVSNAAGGMNPDFEPGDLMVITDHINLFGDNPLIGLNDERLGPRFPDMTEVYSRGLIDLAEDRARALGVSLKRGVYVGLSGPAYETAAEIRYMQSIGGDAVGMSTVPEAMTARYLGLDVLGISCITNMSTGLATEKHSHQEVLKTAQAAAKRFCKLVADVVRALGDEQDGTSF</sequence>
<dbReference type="PANTHER" id="PTHR11904:SF9">
    <property type="entry name" value="PURINE NUCLEOSIDE PHOSPHORYLASE-RELATED"/>
    <property type="match status" value="1"/>
</dbReference>
<feature type="binding site" evidence="6">
    <location>
        <position position="210"/>
    </location>
    <ligand>
        <name>phosphate</name>
        <dbReference type="ChEBI" id="CHEBI:43474"/>
    </ligand>
</feature>
<accession>A0A2S4JUD9</accession>
<feature type="binding site" evidence="6">
    <location>
        <position position="59"/>
    </location>
    <ligand>
        <name>phosphate</name>
        <dbReference type="ChEBI" id="CHEBI:43474"/>
    </ligand>
</feature>
<evidence type="ECO:0000256" key="4">
    <source>
        <dbReference type="ARBA" id="ARBA00022679"/>
    </source>
</evidence>
<dbReference type="SUPFAM" id="SSF53167">
    <property type="entry name" value="Purine and uridine phosphorylases"/>
    <property type="match status" value="1"/>
</dbReference>
<dbReference type="GO" id="GO:0005737">
    <property type="term" value="C:cytoplasm"/>
    <property type="evidence" value="ECO:0007669"/>
    <property type="project" value="TreeGrafter"/>
</dbReference>